<feature type="coiled-coil region" evidence="1">
    <location>
        <begin position="112"/>
        <end position="146"/>
    </location>
</feature>
<evidence type="ECO:0000313" key="3">
    <source>
        <dbReference type="Proteomes" id="UP001055784"/>
    </source>
</evidence>
<dbReference type="Gene3D" id="3.30.450.20">
    <property type="entry name" value="PAS domain"/>
    <property type="match status" value="1"/>
</dbReference>
<dbReference type="AlphaFoldDB" id="A0AAE9L9S6"/>
<reference evidence="2" key="1">
    <citation type="submission" date="2022-11" db="EMBL/GenBank/DDBJ databases">
        <authorList>
            <person name="Vasilchenko N.G."/>
            <person name="Prazdnova E.V."/>
            <person name="Gorovtsov A.V."/>
            <person name="Chistyakov V.A."/>
            <person name="Pak M.L."/>
        </authorList>
    </citation>
    <scope>NUCLEOTIDE SEQUENCE</scope>
    <source>
        <strain evidence="2">R 4.5</strain>
    </source>
</reference>
<accession>A0AAE9L9S6</accession>
<name>A0AAE9L9S6_PAEPO</name>
<evidence type="ECO:0000256" key="1">
    <source>
        <dbReference type="SAM" id="Coils"/>
    </source>
</evidence>
<organism evidence="2 3">
    <name type="scientific">Paenibacillus polymyxa</name>
    <name type="common">Bacillus polymyxa</name>
    <dbReference type="NCBI Taxonomy" id="1406"/>
    <lineage>
        <taxon>Bacteria</taxon>
        <taxon>Bacillati</taxon>
        <taxon>Bacillota</taxon>
        <taxon>Bacilli</taxon>
        <taxon>Bacillales</taxon>
        <taxon>Paenibacillaceae</taxon>
        <taxon>Paenibacillus</taxon>
    </lineage>
</organism>
<dbReference type="CDD" id="cd22249">
    <property type="entry name" value="UDM1_RNF168_RNF169-like"/>
    <property type="match status" value="1"/>
</dbReference>
<protein>
    <submittedName>
        <fullName evidence="2">PAS domain-containing protein</fullName>
    </submittedName>
</protein>
<dbReference type="InterPro" id="IPR035965">
    <property type="entry name" value="PAS-like_dom_sf"/>
</dbReference>
<evidence type="ECO:0000313" key="2">
    <source>
        <dbReference type="EMBL" id="URJ51920.2"/>
    </source>
</evidence>
<dbReference type="SUPFAM" id="SSF55785">
    <property type="entry name" value="PYP-like sensor domain (PAS domain)"/>
    <property type="match status" value="1"/>
</dbReference>
<dbReference type="RefSeq" id="WP_348622395.1">
    <property type="nucleotide sequence ID" value="NZ_CP157284.1"/>
</dbReference>
<sequence length="160" mass="18842">MDERLDHAPCGYLSMDQNLTIRIVNATLCRLLEYEKQGVNGISFESLLNRSSQIFFQVYFLPLIRLNHHVDEIYLMMKTGSGGTLPVLLNAVIREQGDELVYDCVLIPMLRRKEYEQQIEKAEKAYRKAEEELLKIEQELDKKRKNFHLYLIPRYSSMLL</sequence>
<dbReference type="EMBL" id="CP097770">
    <property type="protein sequence ID" value="URJ51920.2"/>
    <property type="molecule type" value="Genomic_DNA"/>
</dbReference>
<dbReference type="Proteomes" id="UP001055784">
    <property type="component" value="Chromosome"/>
</dbReference>
<proteinExistence type="predicted"/>
<gene>
    <name evidence="2" type="ORF">MF626_001383</name>
</gene>
<keyword evidence="1" id="KW-0175">Coiled coil</keyword>